<evidence type="ECO:0000256" key="5">
    <source>
        <dbReference type="ARBA" id="ARBA00023136"/>
    </source>
</evidence>
<keyword evidence="5 6" id="KW-0472">Membrane</keyword>
<comment type="caution">
    <text evidence="7">The sequence shown here is derived from an EMBL/GenBank/DDBJ whole genome shotgun (WGS) entry which is preliminary data.</text>
</comment>
<keyword evidence="3 6" id="KW-0812">Transmembrane</keyword>
<protein>
    <submittedName>
        <fullName evidence="7">MATE family efflux transporter</fullName>
    </submittedName>
</protein>
<dbReference type="InterPro" id="IPR044644">
    <property type="entry name" value="DinF-like"/>
</dbReference>
<dbReference type="EMBL" id="JBHTHX010000187">
    <property type="protein sequence ID" value="MFD0884563.1"/>
    <property type="molecule type" value="Genomic_DNA"/>
</dbReference>
<keyword evidence="4 6" id="KW-1133">Transmembrane helix</keyword>
<evidence type="ECO:0000256" key="1">
    <source>
        <dbReference type="ARBA" id="ARBA00004141"/>
    </source>
</evidence>
<reference evidence="8" key="1">
    <citation type="journal article" date="2019" name="Int. J. Syst. Evol. Microbiol.">
        <title>The Global Catalogue of Microorganisms (GCM) 10K type strain sequencing project: providing services to taxonomists for standard genome sequencing and annotation.</title>
        <authorList>
            <consortium name="The Broad Institute Genomics Platform"/>
            <consortium name="The Broad Institute Genome Sequencing Center for Infectious Disease"/>
            <person name="Wu L."/>
            <person name="Ma J."/>
        </authorList>
    </citation>
    <scope>NUCLEOTIDE SEQUENCE [LARGE SCALE GENOMIC DNA]</scope>
    <source>
        <strain evidence="8">CCUG 62974</strain>
    </source>
</reference>
<evidence type="ECO:0000313" key="7">
    <source>
        <dbReference type="EMBL" id="MFD0884563.1"/>
    </source>
</evidence>
<feature type="non-terminal residue" evidence="7">
    <location>
        <position position="1"/>
    </location>
</feature>
<evidence type="ECO:0000256" key="2">
    <source>
        <dbReference type="ARBA" id="ARBA00010199"/>
    </source>
</evidence>
<proteinExistence type="inferred from homology"/>
<evidence type="ECO:0000256" key="6">
    <source>
        <dbReference type="SAM" id="Phobius"/>
    </source>
</evidence>
<gene>
    <name evidence="7" type="ORF">ACFQ08_08345</name>
</gene>
<dbReference type="PANTHER" id="PTHR42893">
    <property type="entry name" value="PROTEIN DETOXIFICATION 44, CHLOROPLASTIC-RELATED"/>
    <property type="match status" value="1"/>
</dbReference>
<evidence type="ECO:0000313" key="8">
    <source>
        <dbReference type="Proteomes" id="UP001597024"/>
    </source>
</evidence>
<keyword evidence="8" id="KW-1185">Reference proteome</keyword>
<feature type="transmembrane region" description="Helical" evidence="6">
    <location>
        <begin position="87"/>
        <end position="106"/>
    </location>
</feature>
<evidence type="ECO:0000256" key="4">
    <source>
        <dbReference type="ARBA" id="ARBA00022989"/>
    </source>
</evidence>
<feature type="transmembrane region" description="Helical" evidence="6">
    <location>
        <begin position="60"/>
        <end position="81"/>
    </location>
</feature>
<accession>A0ABW3DLA1</accession>
<feature type="transmembrane region" description="Helical" evidence="6">
    <location>
        <begin position="29"/>
        <end position="48"/>
    </location>
</feature>
<evidence type="ECO:0000256" key="3">
    <source>
        <dbReference type="ARBA" id="ARBA00022692"/>
    </source>
</evidence>
<dbReference type="Proteomes" id="UP001597024">
    <property type="component" value="Unassembled WGS sequence"/>
</dbReference>
<organism evidence="7 8">
    <name type="scientific">Streptosporangium algeriense</name>
    <dbReference type="NCBI Taxonomy" id="1682748"/>
    <lineage>
        <taxon>Bacteria</taxon>
        <taxon>Bacillati</taxon>
        <taxon>Actinomycetota</taxon>
        <taxon>Actinomycetes</taxon>
        <taxon>Streptosporangiales</taxon>
        <taxon>Streptosporangiaceae</taxon>
        <taxon>Streptosporangium</taxon>
    </lineage>
</organism>
<sequence>VVLGLLVLLARPFVPGVFDADPQVAEQLLGPLLVVALLQPVAGVVFVLDGVLIGAGDQRYLAWAGLWTTLAYLPVALAVTLSGGGLAMLWLALGVWMGARFLALGLRARGGAWLVIGA</sequence>
<name>A0ABW3DLA1_9ACTN</name>
<dbReference type="PANTHER" id="PTHR42893:SF46">
    <property type="entry name" value="PROTEIN DETOXIFICATION 44, CHLOROPLASTIC"/>
    <property type="match status" value="1"/>
</dbReference>
<comment type="subcellular location">
    <subcellularLocation>
        <location evidence="1">Membrane</location>
        <topology evidence="1">Multi-pass membrane protein</topology>
    </subcellularLocation>
</comment>
<comment type="similarity">
    <text evidence="2">Belongs to the multi antimicrobial extrusion (MATE) (TC 2.A.66.1) family.</text>
</comment>